<feature type="region of interest" description="Disordered" evidence="4">
    <location>
        <begin position="555"/>
        <end position="579"/>
    </location>
</feature>
<evidence type="ECO:0000313" key="6">
    <source>
        <dbReference type="EMBL" id="TRY68206.1"/>
    </source>
</evidence>
<dbReference type="GO" id="GO:0005634">
    <property type="term" value="C:nucleus"/>
    <property type="evidence" value="ECO:0007669"/>
    <property type="project" value="UniProtKB-SubCell"/>
</dbReference>
<evidence type="ECO:0000256" key="1">
    <source>
        <dbReference type="ARBA" id="ARBA00023242"/>
    </source>
</evidence>
<feature type="region of interest" description="Disordered" evidence="4">
    <location>
        <begin position="1"/>
        <end position="24"/>
    </location>
</feature>
<feature type="compositionally biased region" description="Low complexity" evidence="4">
    <location>
        <begin position="939"/>
        <end position="959"/>
    </location>
</feature>
<sequence>MSSGRSVGGAERPGRLEPSGSALCTDRPTLQRLEQSAQRQVGQKIESIVRREFGRALAQKEDELERIDERILGVQKALHLVRFGAVHDFYAASVAKPSMGTPEVVAIHPALRPMIGGKRPPTRTDSIRPSPETEPGLTQLHPEPVAASLSPVAKKPRLAPPPGYVPPRSADPVVMDPRGAHLKIKRRIIVGNVSKWIQCDQREDMATHKWMIYVRGDQTQADISDVVAKVRFLIHPSYHPHDLIETTQPPFHLTRRGWGEFPARIQIHFKHPLDKPVDIIHNLRLDKSYTGLQTLGAETNVDLWLHNPAAAVDPPVTPLRPEPDLVPTSEGWVIAHSQCRDLRDILPQPAVEETAGQIQADVLSSASKPSSKSKSKNRAAKNAQTTFIRCTGKDGKTIFLPVTFLPDNHRKKVPGVASSLVSSLPATRLPAKQLLSANRSDTSLLTKIEVEHKMPTSPSQYNGHTTGPPASPSVLLKPLAACNTPDRSSPRVSPCPSPAPNSNGIRSTNGVSLLAPSHLRRTGTSSGAIVSSSGSAGGSTVLPGTSLLKRSAALPPLPRAEPSPLSAKMPLPSRPPTLSELERTIPNVSLETWKRVLGYAPGEIQLEVESRIGKPGGPTLRKYLDWLQFLSDKAFSLKSSDFPSLESCLVYLARFLPLVTPLAKNSVYKCLHPYSSASVKEYLSWNKGRQKASEWQRAKMLYRILDNVPLLGLFSASTSTRQIIQILRWYGFHVPHNTIDSQMKQSVDLPLTLSQAPANVTCPDATPLKRHPESWHSEINVSDDLIDVIGMGDSPPDPSNLKAPANGPAQSSNGNRVIDDPMKAIDSHPPTKRACLWLPEDDVSAMTFVKDKAREVGVDLVEEEIAPRILYQATQKLMLRACKFLCESLIRKGHKAAYERLGGPPTEVGLADVLEAIQRDPLLSICSNAGLGKPLTMQSPPLAGSSSTSASTSNPTHHSLITQDIKKEPL</sequence>
<comment type="caution">
    <text evidence="6">The sequence shown here is derived from an EMBL/GenBank/DDBJ whole genome shotgun (WGS) entry which is preliminary data.</text>
</comment>
<keyword evidence="1 2" id="KW-0539">Nucleus</keyword>
<dbReference type="Pfam" id="PF03366">
    <property type="entry name" value="YEATS"/>
    <property type="match status" value="1"/>
</dbReference>
<feature type="domain" description="YEATS" evidence="5">
    <location>
        <begin position="178"/>
        <end position="319"/>
    </location>
</feature>
<dbReference type="OrthoDB" id="1741717at2759"/>
<proteinExistence type="predicted"/>
<evidence type="ECO:0000313" key="7">
    <source>
        <dbReference type="Proteomes" id="UP000318571"/>
    </source>
</evidence>
<dbReference type="EMBL" id="VCGU01000010">
    <property type="protein sequence ID" value="TRY68206.1"/>
    <property type="molecule type" value="Genomic_DNA"/>
</dbReference>
<dbReference type="PROSITE" id="PS51037">
    <property type="entry name" value="YEATS"/>
    <property type="match status" value="1"/>
</dbReference>
<dbReference type="STRING" id="6832.A0A553NRZ3"/>
<feature type="region of interest" description="Disordered" evidence="4">
    <location>
        <begin position="480"/>
        <end position="510"/>
    </location>
</feature>
<dbReference type="InterPro" id="IPR055129">
    <property type="entry name" value="YEATS_dom"/>
</dbReference>
<dbReference type="InterPro" id="IPR038704">
    <property type="entry name" value="YEAST_sf"/>
</dbReference>
<feature type="coiled-coil region" evidence="3">
    <location>
        <begin position="50"/>
        <end position="77"/>
    </location>
</feature>
<dbReference type="InterPro" id="IPR055127">
    <property type="entry name" value="YEATS2_3HBD"/>
</dbReference>
<dbReference type="Proteomes" id="UP000318571">
    <property type="component" value="Chromosome 1"/>
</dbReference>
<protein>
    <recommendedName>
        <fullName evidence="5">YEATS domain-containing protein</fullName>
    </recommendedName>
</protein>
<accession>A0A553NRZ3</accession>
<feature type="region of interest" description="Disordered" evidence="4">
    <location>
        <begin position="361"/>
        <end position="382"/>
    </location>
</feature>
<feature type="region of interest" description="Disordered" evidence="4">
    <location>
        <begin position="791"/>
        <end position="819"/>
    </location>
</feature>
<evidence type="ECO:0000256" key="3">
    <source>
        <dbReference type="SAM" id="Coils"/>
    </source>
</evidence>
<keyword evidence="7" id="KW-1185">Reference proteome</keyword>
<evidence type="ECO:0000259" key="5">
    <source>
        <dbReference type="PROSITE" id="PS51037"/>
    </source>
</evidence>
<dbReference type="Gene3D" id="2.60.40.1970">
    <property type="entry name" value="YEATS domain"/>
    <property type="match status" value="1"/>
</dbReference>
<name>A0A553NRZ3_TIGCA</name>
<dbReference type="GO" id="GO:0006355">
    <property type="term" value="P:regulation of DNA-templated transcription"/>
    <property type="evidence" value="ECO:0007669"/>
    <property type="project" value="InterPro"/>
</dbReference>
<keyword evidence="3" id="KW-0175">Coiled coil</keyword>
<gene>
    <name evidence="6" type="ORF">TCAL_12214</name>
</gene>
<organism evidence="6 7">
    <name type="scientific">Tigriopus californicus</name>
    <name type="common">Marine copepod</name>
    <dbReference type="NCBI Taxonomy" id="6832"/>
    <lineage>
        <taxon>Eukaryota</taxon>
        <taxon>Metazoa</taxon>
        <taxon>Ecdysozoa</taxon>
        <taxon>Arthropoda</taxon>
        <taxon>Crustacea</taxon>
        <taxon>Multicrustacea</taxon>
        <taxon>Hexanauplia</taxon>
        <taxon>Copepoda</taxon>
        <taxon>Harpacticoida</taxon>
        <taxon>Harpacticidae</taxon>
        <taxon>Tigriopus</taxon>
    </lineage>
</organism>
<feature type="compositionally biased region" description="Polar residues" evidence="4">
    <location>
        <begin position="501"/>
        <end position="510"/>
    </location>
</feature>
<dbReference type="AlphaFoldDB" id="A0A553NRZ3"/>
<evidence type="ECO:0000256" key="4">
    <source>
        <dbReference type="SAM" id="MobiDB-lite"/>
    </source>
</evidence>
<comment type="subcellular location">
    <subcellularLocation>
        <location evidence="2">Nucleus</location>
    </subcellularLocation>
</comment>
<feature type="region of interest" description="Disordered" evidence="4">
    <location>
        <begin position="113"/>
        <end position="172"/>
    </location>
</feature>
<dbReference type="InterPro" id="IPR005033">
    <property type="entry name" value="YEATS"/>
</dbReference>
<dbReference type="PANTHER" id="PTHR23195">
    <property type="entry name" value="YEATS DOMAIN"/>
    <property type="match status" value="1"/>
</dbReference>
<feature type="region of interest" description="Disordered" evidence="4">
    <location>
        <begin position="936"/>
        <end position="970"/>
    </location>
</feature>
<dbReference type="CDD" id="cd16907">
    <property type="entry name" value="YEATS_YEATS2_like"/>
    <property type="match status" value="1"/>
</dbReference>
<evidence type="ECO:0000256" key="2">
    <source>
        <dbReference type="PROSITE-ProRule" id="PRU00376"/>
    </source>
</evidence>
<dbReference type="Pfam" id="PF22951">
    <property type="entry name" value="3HBD"/>
    <property type="match status" value="1"/>
</dbReference>
<reference evidence="6 7" key="1">
    <citation type="journal article" date="2018" name="Nat. Ecol. Evol.">
        <title>Genomic signatures of mitonuclear coevolution across populations of Tigriopus californicus.</title>
        <authorList>
            <person name="Barreto F.S."/>
            <person name="Watson E.T."/>
            <person name="Lima T.G."/>
            <person name="Willett C.S."/>
            <person name="Edmands S."/>
            <person name="Li W."/>
            <person name="Burton R.S."/>
        </authorList>
    </citation>
    <scope>NUCLEOTIDE SEQUENCE [LARGE SCALE GENOMIC DNA]</scope>
    <source>
        <strain evidence="6 7">San Diego</strain>
    </source>
</reference>